<evidence type="ECO:0000313" key="3">
    <source>
        <dbReference type="Proteomes" id="UP001596481"/>
    </source>
</evidence>
<keyword evidence="1" id="KW-0472">Membrane</keyword>
<comment type="caution">
    <text evidence="2">The sequence shown here is derived from an EMBL/GenBank/DDBJ whole genome shotgun (WGS) entry which is preliminary data.</text>
</comment>
<proteinExistence type="predicted"/>
<dbReference type="EC" id="3.4.-.-" evidence="2"/>
<evidence type="ECO:0000256" key="1">
    <source>
        <dbReference type="SAM" id="Phobius"/>
    </source>
</evidence>
<dbReference type="PANTHER" id="PTHR36844">
    <property type="entry name" value="PROTEASE PRSW"/>
    <property type="match status" value="1"/>
</dbReference>
<feature type="transmembrane region" description="Helical" evidence="1">
    <location>
        <begin position="28"/>
        <end position="50"/>
    </location>
</feature>
<dbReference type="InterPro" id="IPR026898">
    <property type="entry name" value="PrsW"/>
</dbReference>
<feature type="transmembrane region" description="Helical" evidence="1">
    <location>
        <begin position="166"/>
        <end position="183"/>
    </location>
</feature>
<keyword evidence="1" id="KW-0812">Transmembrane</keyword>
<sequence>MMLSLSIALVFPLLLLVAIVDDRNTRAYLGCFAWGCMAGFIAFSGNNALFGIVEITRQQMAVQFAPITEEVIKASPLFIAYLYAPKRFRRRDVVVMAVFVGIGFSVVENFWYLVSSQSRTTVELALFVLTRSFSTTIMHGLATGIVGLTLSSAAQGTFDEIRGLRPVFVFVGTIGAVTLHGYFNMVVQQGVVGEALAIVGALALYVTAVAAIKHFSEEVSEVVA</sequence>
<dbReference type="GO" id="GO:0008233">
    <property type="term" value="F:peptidase activity"/>
    <property type="evidence" value="ECO:0007669"/>
    <property type="project" value="UniProtKB-KW"/>
</dbReference>
<keyword evidence="3" id="KW-1185">Reference proteome</keyword>
<dbReference type="Pfam" id="PF13367">
    <property type="entry name" value="PrsW-protease"/>
    <property type="match status" value="1"/>
</dbReference>
<keyword evidence="2" id="KW-0645">Protease</keyword>
<keyword evidence="2" id="KW-0378">Hydrolase</keyword>
<reference evidence="2 3" key="1">
    <citation type="journal article" date="2019" name="Int. J. Syst. Evol. Microbiol.">
        <title>The Global Catalogue of Microorganisms (GCM) 10K type strain sequencing project: providing services to taxonomists for standard genome sequencing and annotation.</title>
        <authorList>
            <consortium name="The Broad Institute Genomics Platform"/>
            <consortium name="The Broad Institute Genome Sequencing Center for Infectious Disease"/>
            <person name="Wu L."/>
            <person name="Ma J."/>
        </authorList>
    </citation>
    <scope>NUCLEOTIDE SEQUENCE [LARGE SCALE GENOMIC DNA]</scope>
    <source>
        <strain evidence="2 3">DSM 29988</strain>
    </source>
</reference>
<dbReference type="EMBL" id="JBHTAA010000013">
    <property type="protein sequence ID" value="MFC7205212.1"/>
    <property type="molecule type" value="Genomic_DNA"/>
</dbReference>
<dbReference type="PANTHER" id="PTHR36844:SF1">
    <property type="entry name" value="PROTEASE PRSW"/>
    <property type="match status" value="1"/>
</dbReference>
<dbReference type="GO" id="GO:0006508">
    <property type="term" value="P:proteolysis"/>
    <property type="evidence" value="ECO:0007669"/>
    <property type="project" value="UniProtKB-KW"/>
</dbReference>
<organism evidence="2 3">
    <name type="scientific">Haloferax namakaokahaiae</name>
    <dbReference type="NCBI Taxonomy" id="1748331"/>
    <lineage>
        <taxon>Archaea</taxon>
        <taxon>Methanobacteriati</taxon>
        <taxon>Methanobacteriota</taxon>
        <taxon>Stenosarchaea group</taxon>
        <taxon>Halobacteria</taxon>
        <taxon>Halobacteriales</taxon>
        <taxon>Haloferacaceae</taxon>
        <taxon>Haloferax</taxon>
    </lineage>
</organism>
<feature type="transmembrane region" description="Helical" evidence="1">
    <location>
        <begin position="133"/>
        <end position="154"/>
    </location>
</feature>
<protein>
    <submittedName>
        <fullName evidence="2">PrsW family glutamic-type intramembrane protease</fullName>
        <ecNumber evidence="2">3.4.-.-</ecNumber>
    </submittedName>
</protein>
<evidence type="ECO:0000313" key="2">
    <source>
        <dbReference type="EMBL" id="MFC7205212.1"/>
    </source>
</evidence>
<feature type="transmembrane region" description="Helical" evidence="1">
    <location>
        <begin position="93"/>
        <end position="113"/>
    </location>
</feature>
<dbReference type="Proteomes" id="UP001596481">
    <property type="component" value="Unassembled WGS sequence"/>
</dbReference>
<accession>A0ABD5ZJJ4</accession>
<dbReference type="RefSeq" id="WP_390225697.1">
    <property type="nucleotide sequence ID" value="NZ_JBHTAA010000013.1"/>
</dbReference>
<name>A0ABD5ZJJ4_9EURY</name>
<dbReference type="AlphaFoldDB" id="A0ABD5ZJJ4"/>
<gene>
    <name evidence="2" type="ORF">ACFQJC_17010</name>
</gene>
<keyword evidence="1" id="KW-1133">Transmembrane helix</keyword>
<feature type="transmembrane region" description="Helical" evidence="1">
    <location>
        <begin position="195"/>
        <end position="212"/>
    </location>
</feature>